<proteinExistence type="predicted"/>
<accession>A0ABD0RVJ5</accession>
<dbReference type="AlphaFoldDB" id="A0ABD0RVJ5"/>
<protein>
    <submittedName>
        <fullName evidence="1">Uncharacterized protein</fullName>
    </submittedName>
</protein>
<comment type="caution">
    <text evidence="1">The sequence shown here is derived from an EMBL/GenBank/DDBJ whole genome shotgun (WGS) entry which is preliminary data.</text>
</comment>
<dbReference type="Proteomes" id="UP001529510">
    <property type="component" value="Unassembled WGS sequence"/>
</dbReference>
<reference evidence="1 2" key="1">
    <citation type="submission" date="2024-05" db="EMBL/GenBank/DDBJ databases">
        <title>Genome sequencing and assembly of Indian major carp, Cirrhinus mrigala (Hamilton, 1822).</title>
        <authorList>
            <person name="Mohindra V."/>
            <person name="Chowdhury L.M."/>
            <person name="Lal K."/>
            <person name="Jena J.K."/>
        </authorList>
    </citation>
    <scope>NUCLEOTIDE SEQUENCE [LARGE SCALE GENOMIC DNA]</scope>
    <source>
        <strain evidence="1">CM1030</strain>
        <tissue evidence="1">Blood</tissue>
    </source>
</reference>
<feature type="non-terminal residue" evidence="1">
    <location>
        <position position="65"/>
    </location>
</feature>
<evidence type="ECO:0000313" key="2">
    <source>
        <dbReference type="Proteomes" id="UP001529510"/>
    </source>
</evidence>
<gene>
    <name evidence="1" type="ORF">M9458_000601</name>
</gene>
<dbReference type="EMBL" id="JAMKFB020000001">
    <property type="protein sequence ID" value="KAL0202583.1"/>
    <property type="molecule type" value="Genomic_DNA"/>
</dbReference>
<keyword evidence="2" id="KW-1185">Reference proteome</keyword>
<organism evidence="1 2">
    <name type="scientific">Cirrhinus mrigala</name>
    <name type="common">Mrigala</name>
    <dbReference type="NCBI Taxonomy" id="683832"/>
    <lineage>
        <taxon>Eukaryota</taxon>
        <taxon>Metazoa</taxon>
        <taxon>Chordata</taxon>
        <taxon>Craniata</taxon>
        <taxon>Vertebrata</taxon>
        <taxon>Euteleostomi</taxon>
        <taxon>Actinopterygii</taxon>
        <taxon>Neopterygii</taxon>
        <taxon>Teleostei</taxon>
        <taxon>Ostariophysi</taxon>
        <taxon>Cypriniformes</taxon>
        <taxon>Cyprinidae</taxon>
        <taxon>Labeoninae</taxon>
        <taxon>Labeonini</taxon>
        <taxon>Cirrhinus</taxon>
    </lineage>
</organism>
<sequence length="65" mass="7219">MALDIIQPYLSRTLSKISRTLCLYNTPTAQFSAHHCCVCQIPQIITHCSPYSIVENLHSSRTGVG</sequence>
<evidence type="ECO:0000313" key="1">
    <source>
        <dbReference type="EMBL" id="KAL0202583.1"/>
    </source>
</evidence>
<name>A0ABD0RVJ5_CIRMR</name>